<protein>
    <submittedName>
        <fullName evidence="6">Carboxypeptidase regulatory-like domain-containing protein</fullName>
    </submittedName>
</protein>
<dbReference type="GO" id="GO:0009279">
    <property type="term" value="C:cell outer membrane"/>
    <property type="evidence" value="ECO:0007669"/>
    <property type="project" value="UniProtKB-SubCell"/>
</dbReference>
<feature type="chain" id="PRO_5011681293" evidence="4">
    <location>
        <begin position="23"/>
        <end position="939"/>
    </location>
</feature>
<evidence type="ECO:0000259" key="5">
    <source>
        <dbReference type="Pfam" id="PF14905"/>
    </source>
</evidence>
<evidence type="ECO:0000313" key="6">
    <source>
        <dbReference type="EMBL" id="SFE64231.1"/>
    </source>
</evidence>
<dbReference type="GO" id="GO:0004180">
    <property type="term" value="F:carboxypeptidase activity"/>
    <property type="evidence" value="ECO:0007669"/>
    <property type="project" value="UniProtKB-KW"/>
</dbReference>
<dbReference type="InterPro" id="IPR036942">
    <property type="entry name" value="Beta-barrel_TonB_sf"/>
</dbReference>
<organism evidence="6 7">
    <name type="scientific">Thermoflexibacter ruber</name>
    <dbReference type="NCBI Taxonomy" id="1003"/>
    <lineage>
        <taxon>Bacteria</taxon>
        <taxon>Pseudomonadati</taxon>
        <taxon>Bacteroidota</taxon>
        <taxon>Cytophagia</taxon>
        <taxon>Cytophagales</taxon>
        <taxon>Thermoflexibacteraceae</taxon>
        <taxon>Thermoflexibacter</taxon>
    </lineage>
</organism>
<feature type="signal peptide" evidence="4">
    <location>
        <begin position="1"/>
        <end position="22"/>
    </location>
</feature>
<proteinExistence type="predicted"/>
<feature type="domain" description="Outer membrane protein beta-barrel" evidence="5">
    <location>
        <begin position="463"/>
        <end position="779"/>
    </location>
</feature>
<accession>A0A1I2C782</accession>
<dbReference type="STRING" id="1003.SAMN04488541_1004120"/>
<dbReference type="InterPro" id="IPR008969">
    <property type="entry name" value="CarboxyPept-like_regulatory"/>
</dbReference>
<dbReference type="Gene3D" id="2.40.170.20">
    <property type="entry name" value="TonB-dependent receptor, beta-barrel domain"/>
    <property type="match status" value="1"/>
</dbReference>
<evidence type="ECO:0000313" key="7">
    <source>
        <dbReference type="Proteomes" id="UP000199513"/>
    </source>
</evidence>
<dbReference type="Pfam" id="PF14905">
    <property type="entry name" value="OMP_b-brl_3"/>
    <property type="match status" value="1"/>
</dbReference>
<evidence type="ECO:0000256" key="2">
    <source>
        <dbReference type="ARBA" id="ARBA00023136"/>
    </source>
</evidence>
<dbReference type="SUPFAM" id="SSF49464">
    <property type="entry name" value="Carboxypeptidase regulatory domain-like"/>
    <property type="match status" value="1"/>
</dbReference>
<reference evidence="7" key="1">
    <citation type="submission" date="2016-10" db="EMBL/GenBank/DDBJ databases">
        <authorList>
            <person name="Varghese N."/>
            <person name="Submissions S."/>
        </authorList>
    </citation>
    <scope>NUCLEOTIDE SEQUENCE [LARGE SCALE GENOMIC DNA]</scope>
    <source>
        <strain>GEY</strain>
        <strain evidence="7">DSM 9560</strain>
    </source>
</reference>
<keyword evidence="2" id="KW-0472">Membrane</keyword>
<dbReference type="InterPro" id="IPR041700">
    <property type="entry name" value="OMP_b-brl_3"/>
</dbReference>
<name>A0A1I2C782_9BACT</name>
<keyword evidence="4" id="KW-0732">Signal</keyword>
<evidence type="ECO:0000256" key="4">
    <source>
        <dbReference type="SAM" id="SignalP"/>
    </source>
</evidence>
<keyword evidence="6" id="KW-0121">Carboxypeptidase</keyword>
<dbReference type="RefSeq" id="WP_091540068.1">
    <property type="nucleotide sequence ID" value="NZ_FONY01000004.1"/>
</dbReference>
<dbReference type="AlphaFoldDB" id="A0A1I2C782"/>
<evidence type="ECO:0000256" key="3">
    <source>
        <dbReference type="ARBA" id="ARBA00023237"/>
    </source>
</evidence>
<dbReference type="SUPFAM" id="SSF56935">
    <property type="entry name" value="Porins"/>
    <property type="match status" value="1"/>
</dbReference>
<dbReference type="Gene3D" id="2.60.40.1120">
    <property type="entry name" value="Carboxypeptidase-like, regulatory domain"/>
    <property type="match status" value="1"/>
</dbReference>
<dbReference type="Pfam" id="PF13620">
    <property type="entry name" value="CarboxypepD_reg"/>
    <property type="match status" value="1"/>
</dbReference>
<evidence type="ECO:0000256" key="1">
    <source>
        <dbReference type="ARBA" id="ARBA00004442"/>
    </source>
</evidence>
<keyword evidence="7" id="KW-1185">Reference proteome</keyword>
<sequence>MKKLFFLQALISLLFLSQIAVAQKVTVKGTVVDSTSKPLEVATVMLLQAKDSTLTTFARTNENGEFEMKNVNPDTYLLKITYIGYKNFNKLITVGSEQSELNLGKIQMEVFIKELAGVTVQAEKSPVTFKKDTLEFNAESFKTKQNAVVEDLLKKLPGVEVQRDGTIKAQGETVQRVTVNGKDFFGRDPKIATRNLPAESIEKVQVYDRKSDQTAFTGIDDGQREKTINLELKEKYKNGGFGNAMLGLGKDTEAKPARYENRLSYNRFSKTSQFSVLGMGNNVNQQGFSIDDYMNFSGNSRNMMSGGTVRLEFNSDNGGVPLNFGGRNYGFMTNWAAGVNFNKTFNPKTEITGNYFYNWLSQRTEQDVDRKNFLPTGTFTATQNTLQNNTNNNHRLNLIAEHKLDSANSFKLTSAFTYNQTEAFTDSYNKTLDDRNSLQNEGERTNFRTGNTLRFNNDLLYRHRFAKKGRTLSANFTFNANEQDSKGDLKAVNKYYLPNGNLGQIQNINQKSNTENDTYTLGTTVSYTEPIAKRKYLEVNYNFRNNINKVNQEVYDLRDNEQILNENLTNKFDNNFIYNRLGVNYRMNEKKYNFSTGLSLQNSQINGKLLLRNTEINRTFTNLLPNAHFNYNFSNAKRFNLDYETNIQEPSITQLQPVVDNRDPLNIYVGNPNLRPAYQHNVRMNFFTFDPIKFINFFAFVNAVYTTNFITTAQNIDRQFVRTTTPVNVKDNLMLTSNVSFGFPIKKLNSRFNISSNNTLMQGINVLNEVENKFNQQTISGRVRYDFSWKEWVNLGLSADISKQETKYEFNERQNQVFVNQTYTADGNFTFPQGFSLNTDFDYLIYKSQTTDFKQEIPILNLSVAKTFLKANAGELKFAVNNVLNQNVGASQQAQINYLEQTVIRSLGRYFMVSFTYALNKAMNPAAGRRGGMMRMIRN</sequence>
<dbReference type="EMBL" id="FONY01000004">
    <property type="protein sequence ID" value="SFE64231.1"/>
    <property type="molecule type" value="Genomic_DNA"/>
</dbReference>
<dbReference type="Proteomes" id="UP000199513">
    <property type="component" value="Unassembled WGS sequence"/>
</dbReference>
<keyword evidence="6" id="KW-0378">Hydrolase</keyword>
<keyword evidence="6" id="KW-0645">Protease</keyword>
<keyword evidence="3" id="KW-0998">Cell outer membrane</keyword>
<gene>
    <name evidence="6" type="ORF">SAMN04488541_1004120</name>
</gene>
<comment type="subcellular location">
    <subcellularLocation>
        <location evidence="1">Cell outer membrane</location>
    </subcellularLocation>
</comment>
<dbReference type="OrthoDB" id="1682379at2"/>